<evidence type="ECO:0000313" key="4">
    <source>
        <dbReference type="Proteomes" id="UP000294933"/>
    </source>
</evidence>
<reference evidence="3 4" key="1">
    <citation type="submission" date="2018-06" db="EMBL/GenBank/DDBJ databases">
        <title>A transcriptomic atlas of mushroom development highlights an independent origin of complex multicellularity.</title>
        <authorList>
            <consortium name="DOE Joint Genome Institute"/>
            <person name="Krizsan K."/>
            <person name="Almasi E."/>
            <person name="Merenyi Z."/>
            <person name="Sahu N."/>
            <person name="Viragh M."/>
            <person name="Koszo T."/>
            <person name="Mondo S."/>
            <person name="Kiss B."/>
            <person name="Balint B."/>
            <person name="Kues U."/>
            <person name="Barry K."/>
            <person name="Hegedus J.C."/>
            <person name="Henrissat B."/>
            <person name="Johnson J."/>
            <person name="Lipzen A."/>
            <person name="Ohm R."/>
            <person name="Nagy I."/>
            <person name="Pangilinan J."/>
            <person name="Yan J."/>
            <person name="Xiong Y."/>
            <person name="Grigoriev I.V."/>
            <person name="Hibbett D.S."/>
            <person name="Nagy L.G."/>
        </authorList>
    </citation>
    <scope>NUCLEOTIDE SEQUENCE [LARGE SCALE GENOMIC DNA]</scope>
    <source>
        <strain evidence="3 4">SZMC22713</strain>
    </source>
</reference>
<evidence type="ECO:0000313" key="3">
    <source>
        <dbReference type="EMBL" id="TDL26921.1"/>
    </source>
</evidence>
<gene>
    <name evidence="3" type="ORF">BD410DRAFT_475932</name>
</gene>
<dbReference type="Proteomes" id="UP000294933">
    <property type="component" value="Unassembled WGS sequence"/>
</dbReference>
<dbReference type="InterPro" id="IPR000719">
    <property type="entry name" value="Prot_kinase_dom"/>
</dbReference>
<evidence type="ECO:0000256" key="1">
    <source>
        <dbReference type="SAM" id="MobiDB-lite"/>
    </source>
</evidence>
<dbReference type="STRING" id="50990.A0A4Y7QI31"/>
<protein>
    <recommendedName>
        <fullName evidence="2">Protein kinase domain-containing protein</fullName>
    </recommendedName>
</protein>
<feature type="compositionally biased region" description="Basic and acidic residues" evidence="1">
    <location>
        <begin position="193"/>
        <end position="221"/>
    </location>
</feature>
<feature type="domain" description="Protein kinase" evidence="2">
    <location>
        <begin position="379"/>
        <end position="545"/>
    </location>
</feature>
<dbReference type="OrthoDB" id="427969at2759"/>
<dbReference type="SUPFAM" id="SSF56112">
    <property type="entry name" value="Protein kinase-like (PK-like)"/>
    <property type="match status" value="1"/>
</dbReference>
<dbReference type="GO" id="GO:0005524">
    <property type="term" value="F:ATP binding"/>
    <property type="evidence" value="ECO:0007669"/>
    <property type="project" value="InterPro"/>
</dbReference>
<feature type="compositionally biased region" description="Low complexity" evidence="1">
    <location>
        <begin position="282"/>
        <end position="303"/>
    </location>
</feature>
<dbReference type="PROSITE" id="PS50011">
    <property type="entry name" value="PROTEIN_KINASE_DOM"/>
    <property type="match status" value="1"/>
</dbReference>
<dbReference type="Gene3D" id="1.10.510.10">
    <property type="entry name" value="Transferase(Phosphotransferase) domain 1"/>
    <property type="match status" value="1"/>
</dbReference>
<dbReference type="EMBL" id="ML170160">
    <property type="protein sequence ID" value="TDL26921.1"/>
    <property type="molecule type" value="Genomic_DNA"/>
</dbReference>
<name>A0A4Y7QI31_9AGAM</name>
<organism evidence="3 4">
    <name type="scientific">Rickenella mellea</name>
    <dbReference type="NCBI Taxonomy" id="50990"/>
    <lineage>
        <taxon>Eukaryota</taxon>
        <taxon>Fungi</taxon>
        <taxon>Dikarya</taxon>
        <taxon>Basidiomycota</taxon>
        <taxon>Agaricomycotina</taxon>
        <taxon>Agaricomycetes</taxon>
        <taxon>Hymenochaetales</taxon>
        <taxon>Rickenellaceae</taxon>
        <taxon>Rickenella</taxon>
    </lineage>
</organism>
<feature type="compositionally biased region" description="Basic and acidic residues" evidence="1">
    <location>
        <begin position="65"/>
        <end position="75"/>
    </location>
</feature>
<dbReference type="Pfam" id="PF00069">
    <property type="entry name" value="Pkinase"/>
    <property type="match status" value="1"/>
</dbReference>
<evidence type="ECO:0000259" key="2">
    <source>
        <dbReference type="PROSITE" id="PS50011"/>
    </source>
</evidence>
<proteinExistence type="predicted"/>
<feature type="region of interest" description="Disordered" evidence="1">
    <location>
        <begin position="39"/>
        <end position="75"/>
    </location>
</feature>
<dbReference type="AlphaFoldDB" id="A0A4Y7QI31"/>
<feature type="region of interest" description="Disordered" evidence="1">
    <location>
        <begin position="276"/>
        <end position="303"/>
    </location>
</feature>
<dbReference type="GO" id="GO:0004672">
    <property type="term" value="F:protein kinase activity"/>
    <property type="evidence" value="ECO:0007669"/>
    <property type="project" value="InterPro"/>
</dbReference>
<dbReference type="InterPro" id="IPR011009">
    <property type="entry name" value="Kinase-like_dom_sf"/>
</dbReference>
<accession>A0A4Y7QI31</accession>
<feature type="region of interest" description="Disordered" evidence="1">
    <location>
        <begin position="193"/>
        <end position="242"/>
    </location>
</feature>
<sequence>MHLLWYLQLPCPMLKNSRRPSPLSRNSSPYGIVSMMDVDKADKLNTPEKPASKDTSPKRQSMPRKAKEGGESTTDWEKQLRLVEEAVSKVFDTYNVDLALRPKLNKWLRHAINLTIQSWSQMVRHDLTYHLVSSSEVAWVIHRHRECQTASISGFFHPRDQPLLTHTGLVIRSYEDALVRLQEEKCSRTWVDPCRRHQQQEPKRREGDPDDHEKDERDNRRSGKRASNADPLPSAQGSQGGHSLSISELHLAFNWECLQSEGFSHMTRVIATDPPIEAGTMTTSTSDGSVKTSSSHGTVSSVPSLTMSTSQIASPLPVTPLDGSFASAQSEVLDMIGVESTSTSGKEVAVTISANEDESEAAVLDVQHASTHMFSKAGVVLDSLVANTSIGRVWSGNMVVEGLGQEKRVIVKMTTTDEGSEPILKEARIYEHLASQSIIPADAQYYGVFRSDNNSTALVLDDLGDALESFNHCSEEQKNALFDTALALHNSGVCHNDIEPRNVVVDQDGKVHIIDFHLATSDHSCPGADICGELTVLRNQLWLSH</sequence>
<dbReference type="VEuPathDB" id="FungiDB:BD410DRAFT_475932"/>
<keyword evidence="4" id="KW-1185">Reference proteome</keyword>
<feature type="compositionally biased region" description="Basic and acidic residues" evidence="1">
    <location>
        <begin position="39"/>
        <end position="57"/>
    </location>
</feature>